<sequence>MLFKKTIKPNKLLSVKSVQLQYKKEREVKSNHPNTARINQINKKGICRTQIIKRRKKKNIMHKIRDIEQQLDQSDRKINQMLLQALIDEKQFLQHIVFFEL</sequence>
<feature type="coiled-coil region" evidence="1">
    <location>
        <begin position="57"/>
        <end position="84"/>
    </location>
</feature>
<evidence type="ECO:0000313" key="2">
    <source>
        <dbReference type="EMBL" id="CAD8131257.1"/>
    </source>
</evidence>
<evidence type="ECO:0000256" key="1">
    <source>
        <dbReference type="SAM" id="Coils"/>
    </source>
</evidence>
<keyword evidence="1" id="KW-0175">Coiled coil</keyword>
<comment type="caution">
    <text evidence="2">The sequence shown here is derived from an EMBL/GenBank/DDBJ whole genome shotgun (WGS) entry which is preliminary data.</text>
</comment>
<name>A0A8S1RV95_9CILI</name>
<gene>
    <name evidence="2" type="ORF">PSON_ATCC_30995.1.T4270002</name>
</gene>
<protein>
    <submittedName>
        <fullName evidence="2">Uncharacterized protein</fullName>
    </submittedName>
</protein>
<dbReference type="Proteomes" id="UP000692954">
    <property type="component" value="Unassembled WGS sequence"/>
</dbReference>
<keyword evidence="3" id="KW-1185">Reference proteome</keyword>
<dbReference type="EMBL" id="CAJJDN010000428">
    <property type="protein sequence ID" value="CAD8131257.1"/>
    <property type="molecule type" value="Genomic_DNA"/>
</dbReference>
<reference evidence="2" key="1">
    <citation type="submission" date="2021-01" db="EMBL/GenBank/DDBJ databases">
        <authorList>
            <consortium name="Genoscope - CEA"/>
            <person name="William W."/>
        </authorList>
    </citation>
    <scope>NUCLEOTIDE SEQUENCE</scope>
</reference>
<evidence type="ECO:0000313" key="3">
    <source>
        <dbReference type="Proteomes" id="UP000692954"/>
    </source>
</evidence>
<proteinExistence type="predicted"/>
<organism evidence="2 3">
    <name type="scientific">Paramecium sonneborni</name>
    <dbReference type="NCBI Taxonomy" id="65129"/>
    <lineage>
        <taxon>Eukaryota</taxon>
        <taxon>Sar</taxon>
        <taxon>Alveolata</taxon>
        <taxon>Ciliophora</taxon>
        <taxon>Intramacronucleata</taxon>
        <taxon>Oligohymenophorea</taxon>
        <taxon>Peniculida</taxon>
        <taxon>Parameciidae</taxon>
        <taxon>Paramecium</taxon>
    </lineage>
</organism>
<accession>A0A8S1RV95</accession>
<dbReference type="AlphaFoldDB" id="A0A8S1RV95"/>